<dbReference type="AlphaFoldDB" id="A0A7U3WBP6"/>
<dbReference type="Pfam" id="PF05147">
    <property type="entry name" value="LANC_like"/>
    <property type="match status" value="1"/>
</dbReference>
<accession>A0A7U3WBP6</accession>
<sequence>MRFEDRHYVPEQPRWPDFRFDRYREGWCAGRAGIGLTRLRMFETDRRPVLRRDLDRALGGLDHDSLAREDQVCCGNFSRVEFLLRASRVLDVDAYWRQAEELATDAVHRAEQRGEFSVPWQTDNWYAKSLFLGEPGIGYSLLRLAGADLPCLLLWE</sequence>
<dbReference type="Gene3D" id="1.50.10.10">
    <property type="match status" value="1"/>
</dbReference>
<evidence type="ECO:0000313" key="2">
    <source>
        <dbReference type="Proteomes" id="UP000595001"/>
    </source>
</evidence>
<dbReference type="OrthoDB" id="271351at2157"/>
<evidence type="ECO:0000313" key="1">
    <source>
        <dbReference type="EMBL" id="QPV65041.1"/>
    </source>
</evidence>
<dbReference type="InterPro" id="IPR012341">
    <property type="entry name" value="6hp_glycosidase-like_sf"/>
</dbReference>
<organism evidence="1 2">
    <name type="scientific">Halosimplex litoreum</name>
    <dbReference type="NCBI Taxonomy" id="1198301"/>
    <lineage>
        <taxon>Archaea</taxon>
        <taxon>Methanobacteriati</taxon>
        <taxon>Methanobacteriota</taxon>
        <taxon>Stenosarchaea group</taxon>
        <taxon>Halobacteria</taxon>
        <taxon>Halobacteriales</taxon>
        <taxon>Haloarculaceae</taxon>
        <taxon>Halosimplex</taxon>
    </lineage>
</organism>
<dbReference type="GeneID" id="60587994"/>
<protein>
    <submittedName>
        <fullName evidence="1">Uncharacterized protein</fullName>
    </submittedName>
</protein>
<dbReference type="KEGG" id="hlt:I7X12_05835"/>
<dbReference type="InterPro" id="IPR007822">
    <property type="entry name" value="LANC-like"/>
</dbReference>
<dbReference type="EMBL" id="CP065856">
    <property type="protein sequence ID" value="QPV65041.1"/>
    <property type="molecule type" value="Genomic_DNA"/>
</dbReference>
<gene>
    <name evidence="1" type="ORF">I7X12_05835</name>
</gene>
<dbReference type="RefSeq" id="WP_198063799.1">
    <property type="nucleotide sequence ID" value="NZ_CP065856.1"/>
</dbReference>
<keyword evidence="2" id="KW-1185">Reference proteome</keyword>
<dbReference type="GO" id="GO:0005975">
    <property type="term" value="P:carbohydrate metabolic process"/>
    <property type="evidence" value="ECO:0007669"/>
    <property type="project" value="InterPro"/>
</dbReference>
<reference evidence="1 2" key="1">
    <citation type="submission" date="2020-12" db="EMBL/GenBank/DDBJ databases">
        <title>Halosimplex halophilum sp. nov. and Halosimplex salinum sp. nov., two new members of the genus Halosimplex.</title>
        <authorList>
            <person name="Cui H.L."/>
        </authorList>
    </citation>
    <scope>NUCLEOTIDE SEQUENCE [LARGE SCALE GENOMIC DNA]</scope>
    <source>
        <strain evidence="1 2">YGH94</strain>
    </source>
</reference>
<proteinExistence type="predicted"/>
<name>A0A7U3WBP6_9EURY</name>
<dbReference type="GO" id="GO:0031179">
    <property type="term" value="P:peptide modification"/>
    <property type="evidence" value="ECO:0007669"/>
    <property type="project" value="InterPro"/>
</dbReference>
<dbReference type="Proteomes" id="UP000595001">
    <property type="component" value="Chromosome"/>
</dbReference>
<dbReference type="SUPFAM" id="SSF158745">
    <property type="entry name" value="LanC-like"/>
    <property type="match status" value="1"/>
</dbReference>